<evidence type="ECO:0000256" key="6">
    <source>
        <dbReference type="ARBA" id="ARBA00022801"/>
    </source>
</evidence>
<comment type="caution">
    <text evidence="9">The sequence shown here is derived from an EMBL/GenBank/DDBJ whole genome shotgun (WGS) entry which is preliminary data.</text>
</comment>
<evidence type="ECO:0000256" key="1">
    <source>
        <dbReference type="ARBA" id="ARBA00001968"/>
    </source>
</evidence>
<reference evidence="9 10" key="1">
    <citation type="submission" date="2015-04" db="EMBL/GenBank/DDBJ databases">
        <title>Lasius niger genome sequencing.</title>
        <authorList>
            <person name="Konorov E.A."/>
            <person name="Nikitin M.A."/>
            <person name="Kirill M.V."/>
            <person name="Chang P."/>
        </authorList>
    </citation>
    <scope>NUCLEOTIDE SEQUENCE [LARGE SCALE GENOMIC DNA]</scope>
    <source>
        <tissue evidence="9">Whole</tissue>
    </source>
</reference>
<organism evidence="9 10">
    <name type="scientific">Lasius niger</name>
    <name type="common">Black garden ant</name>
    <dbReference type="NCBI Taxonomy" id="67767"/>
    <lineage>
        <taxon>Eukaryota</taxon>
        <taxon>Metazoa</taxon>
        <taxon>Ecdysozoa</taxon>
        <taxon>Arthropoda</taxon>
        <taxon>Hexapoda</taxon>
        <taxon>Insecta</taxon>
        <taxon>Pterygota</taxon>
        <taxon>Neoptera</taxon>
        <taxon>Endopterygota</taxon>
        <taxon>Hymenoptera</taxon>
        <taxon>Apocrita</taxon>
        <taxon>Aculeata</taxon>
        <taxon>Formicoidea</taxon>
        <taxon>Formicidae</taxon>
        <taxon>Formicinae</taxon>
        <taxon>Lasius</taxon>
        <taxon>Lasius</taxon>
    </lineage>
</organism>
<name>A0A0J7MPR8_LASNI</name>
<protein>
    <submittedName>
        <fullName evidence="9">Nuclease harbi1-like protein</fullName>
    </submittedName>
</protein>
<dbReference type="PANTHER" id="PTHR22930:SF269">
    <property type="entry name" value="NUCLEASE HARBI1-LIKE PROTEIN"/>
    <property type="match status" value="1"/>
</dbReference>
<dbReference type="Pfam" id="PF13359">
    <property type="entry name" value="DDE_Tnp_4"/>
    <property type="match status" value="1"/>
</dbReference>
<keyword evidence="6" id="KW-0378">Hydrolase</keyword>
<dbReference type="AlphaFoldDB" id="A0A0J7MPR8"/>
<dbReference type="GO" id="GO:0016787">
    <property type="term" value="F:hydrolase activity"/>
    <property type="evidence" value="ECO:0007669"/>
    <property type="project" value="UniProtKB-KW"/>
</dbReference>
<gene>
    <name evidence="9" type="ORF">RF55_22557</name>
</gene>
<dbReference type="PaxDb" id="67767-A0A0J7MPR8"/>
<keyword evidence="4" id="KW-0540">Nuclease</keyword>
<dbReference type="OrthoDB" id="7521071at2759"/>
<dbReference type="PANTHER" id="PTHR22930">
    <property type="match status" value="1"/>
</dbReference>
<proteinExistence type="inferred from homology"/>
<evidence type="ECO:0000256" key="4">
    <source>
        <dbReference type="ARBA" id="ARBA00022722"/>
    </source>
</evidence>
<keyword evidence="5" id="KW-0479">Metal-binding</keyword>
<comment type="subcellular location">
    <subcellularLocation>
        <location evidence="2">Nucleus</location>
    </subcellularLocation>
</comment>
<evidence type="ECO:0000256" key="7">
    <source>
        <dbReference type="ARBA" id="ARBA00023242"/>
    </source>
</evidence>
<dbReference type="InterPro" id="IPR045249">
    <property type="entry name" value="HARBI1-like"/>
</dbReference>
<evidence type="ECO:0000313" key="9">
    <source>
        <dbReference type="EMBL" id="KMQ82560.1"/>
    </source>
</evidence>
<sequence>MLARGTSIRTCSWSHRIGYSTAHKVFRETCSALWKALQPIYLKTYTRETMVQISENFFNRWQFPNCVGAIDGKHISIQCPPKTGSLFYSSYKKRFSIILIAACDASYRFTWVDVSDYGSQSDGGVWANSAFGQAIEADEINFLFPKEIPVILPFTFVADKAFPLGIHMMRPYARSYRTFGNAERIFNYRLSRARRVIENAFGIMSSRWRILRRDLCCKPETAEDIVKAIVCLHNFLMVSEDDVAPLERMYCPAPMLDREENGNVIEGDWRRELYKGPITDVGRLGSNNLTVRADAQRNILKD</sequence>
<feature type="domain" description="DDE Tnp4" evidence="8">
    <location>
        <begin position="70"/>
        <end position="234"/>
    </location>
</feature>
<keyword evidence="10" id="KW-1185">Reference proteome</keyword>
<comment type="similarity">
    <text evidence="3">Belongs to the HARBI1 family.</text>
</comment>
<evidence type="ECO:0000256" key="3">
    <source>
        <dbReference type="ARBA" id="ARBA00006958"/>
    </source>
</evidence>
<dbReference type="EMBL" id="LBMM01024529">
    <property type="protein sequence ID" value="KMQ82560.1"/>
    <property type="molecule type" value="Genomic_DNA"/>
</dbReference>
<dbReference type="GO" id="GO:0004518">
    <property type="term" value="F:nuclease activity"/>
    <property type="evidence" value="ECO:0007669"/>
    <property type="project" value="UniProtKB-KW"/>
</dbReference>
<evidence type="ECO:0000313" key="10">
    <source>
        <dbReference type="Proteomes" id="UP000036403"/>
    </source>
</evidence>
<dbReference type="Proteomes" id="UP000036403">
    <property type="component" value="Unassembled WGS sequence"/>
</dbReference>
<evidence type="ECO:0000256" key="5">
    <source>
        <dbReference type="ARBA" id="ARBA00022723"/>
    </source>
</evidence>
<accession>A0A0J7MPR8</accession>
<comment type="cofactor">
    <cofactor evidence="1">
        <name>a divalent metal cation</name>
        <dbReference type="ChEBI" id="CHEBI:60240"/>
    </cofactor>
</comment>
<dbReference type="GO" id="GO:0005634">
    <property type="term" value="C:nucleus"/>
    <property type="evidence" value="ECO:0007669"/>
    <property type="project" value="UniProtKB-SubCell"/>
</dbReference>
<dbReference type="InterPro" id="IPR027806">
    <property type="entry name" value="HARBI1_dom"/>
</dbReference>
<dbReference type="STRING" id="67767.A0A0J7MPR8"/>
<dbReference type="GO" id="GO:0046872">
    <property type="term" value="F:metal ion binding"/>
    <property type="evidence" value="ECO:0007669"/>
    <property type="project" value="UniProtKB-KW"/>
</dbReference>
<evidence type="ECO:0000256" key="2">
    <source>
        <dbReference type="ARBA" id="ARBA00004123"/>
    </source>
</evidence>
<keyword evidence="7" id="KW-0539">Nucleus</keyword>
<evidence type="ECO:0000259" key="8">
    <source>
        <dbReference type="Pfam" id="PF13359"/>
    </source>
</evidence>